<reference evidence="9 10" key="1">
    <citation type="submission" date="2024-10" db="EMBL/GenBank/DDBJ databases">
        <title>Updated reference genomes for cyclostephanoid diatoms.</title>
        <authorList>
            <person name="Roberts W.R."/>
            <person name="Alverson A.J."/>
        </authorList>
    </citation>
    <scope>NUCLEOTIDE SEQUENCE [LARGE SCALE GENOMIC DNA]</scope>
    <source>
        <strain evidence="9 10">AJA276-08</strain>
    </source>
</reference>
<comment type="subcellular location">
    <subcellularLocation>
        <location evidence="1">Membrane</location>
    </subcellularLocation>
</comment>
<dbReference type="InterPro" id="IPR012936">
    <property type="entry name" value="Erv_C"/>
</dbReference>
<evidence type="ECO:0000256" key="2">
    <source>
        <dbReference type="ARBA" id="ARBA00022692"/>
    </source>
</evidence>
<dbReference type="GO" id="GO:0016020">
    <property type="term" value="C:membrane"/>
    <property type="evidence" value="ECO:0007669"/>
    <property type="project" value="UniProtKB-SubCell"/>
</dbReference>
<evidence type="ECO:0000313" key="9">
    <source>
        <dbReference type="EMBL" id="KAL3775767.1"/>
    </source>
</evidence>
<proteinExistence type="predicted"/>
<evidence type="ECO:0000313" key="10">
    <source>
        <dbReference type="Proteomes" id="UP001530315"/>
    </source>
</evidence>
<dbReference type="InterPro" id="IPR039542">
    <property type="entry name" value="Erv_N"/>
</dbReference>
<dbReference type="SUPFAM" id="SSF52833">
    <property type="entry name" value="Thioredoxin-like"/>
    <property type="match status" value="1"/>
</dbReference>
<dbReference type="CDD" id="cd02961">
    <property type="entry name" value="PDI_a_family"/>
    <property type="match status" value="1"/>
</dbReference>
<sequence length="527" mass="59994">MYQRVPSDLTETSQLGKLMSVIALISMSTLFLLETKSYFFSTTLETDLSLHSIDDEPSIQLNFDITMMDLPCEQATVDVLTAVGFEKKITKNVRKYPVDEDGVRQRYEARDWHQNDIELWDPAVIEAIDDLHKDGEDALLLDADSFPYESCRASLSLADKSSIALETFPYLFVKFYDNDCRNCQDLAPTWEALGEVVTDTSMNIVDEYMSENDVGSDEYSDAEYEMAVNKMAPVLVTKLNCGLYRSICDGQGIRVYPTMRVFVDGKAKGDYNGHRTLKELVLWLSQIEAENREPGELKMHKVVEHANQRTVRNDAEKEWNDALTKYRSPHGSWNITRHPGCQLTGHILVDKAPGKFLIHAQSYGHDIAAHMANLSHIVHHFSFGDEDAKNYVDVQRFQGMQSGFVKSLHPMDGNVYVTKELHQAYHHHLKVTATEFGEGKISRWARDKSQLVYRIFQNSQLSTYRKHIVPEAMISYDLSPIVVSYNRESRSWYDYLTGVLAIVGGAFTVIGMMDSSLYSLSKKTTTY</sequence>
<dbReference type="InterPro" id="IPR036249">
    <property type="entry name" value="Thioredoxin-like_sf"/>
</dbReference>
<feature type="domain" description="Endoplasmic reticulum vesicle transporter C-terminal" evidence="7">
    <location>
        <begin position="337"/>
        <end position="514"/>
    </location>
</feature>
<keyword evidence="3 5" id="KW-1133">Transmembrane helix</keyword>
<gene>
    <name evidence="9" type="ORF">ACHAW5_005337</name>
</gene>
<accession>A0ABD3NIS5</accession>
<dbReference type="PANTHER" id="PTHR10984:SF37">
    <property type="entry name" value="PROTEIN DISULFIDE-ISOMERASE 5-3"/>
    <property type="match status" value="1"/>
</dbReference>
<evidence type="ECO:0000259" key="6">
    <source>
        <dbReference type="Pfam" id="PF00085"/>
    </source>
</evidence>
<dbReference type="InterPro" id="IPR013766">
    <property type="entry name" value="Thioredoxin_domain"/>
</dbReference>
<evidence type="ECO:0000256" key="4">
    <source>
        <dbReference type="ARBA" id="ARBA00023136"/>
    </source>
</evidence>
<dbReference type="Pfam" id="PF07970">
    <property type="entry name" value="COPIIcoated_ERV"/>
    <property type="match status" value="1"/>
</dbReference>
<dbReference type="PANTHER" id="PTHR10984">
    <property type="entry name" value="ENDOPLASMIC RETICULUM-GOLGI INTERMEDIATE COMPARTMENT PROTEIN"/>
    <property type="match status" value="1"/>
</dbReference>
<dbReference type="Proteomes" id="UP001530315">
    <property type="component" value="Unassembled WGS sequence"/>
</dbReference>
<evidence type="ECO:0000256" key="1">
    <source>
        <dbReference type="ARBA" id="ARBA00004370"/>
    </source>
</evidence>
<evidence type="ECO:0000259" key="8">
    <source>
        <dbReference type="Pfam" id="PF13850"/>
    </source>
</evidence>
<dbReference type="Gene3D" id="3.40.30.10">
    <property type="entry name" value="Glutaredoxin"/>
    <property type="match status" value="1"/>
</dbReference>
<organism evidence="9 10">
    <name type="scientific">Stephanodiscus triporus</name>
    <dbReference type="NCBI Taxonomy" id="2934178"/>
    <lineage>
        <taxon>Eukaryota</taxon>
        <taxon>Sar</taxon>
        <taxon>Stramenopiles</taxon>
        <taxon>Ochrophyta</taxon>
        <taxon>Bacillariophyta</taxon>
        <taxon>Coscinodiscophyceae</taxon>
        <taxon>Thalassiosirophycidae</taxon>
        <taxon>Stephanodiscales</taxon>
        <taxon>Stephanodiscaceae</taxon>
        <taxon>Stephanodiscus</taxon>
    </lineage>
</organism>
<dbReference type="EMBL" id="JALLAZ020001394">
    <property type="protein sequence ID" value="KAL3775767.1"/>
    <property type="molecule type" value="Genomic_DNA"/>
</dbReference>
<comment type="caution">
    <text evidence="9">The sequence shown here is derived from an EMBL/GenBank/DDBJ whole genome shotgun (WGS) entry which is preliminary data.</text>
</comment>
<protein>
    <recommendedName>
        <fullName evidence="11">Thioredoxin domain-containing protein</fullName>
    </recommendedName>
</protein>
<feature type="domain" description="Thioredoxin" evidence="6">
    <location>
        <begin position="223"/>
        <end position="285"/>
    </location>
</feature>
<keyword evidence="10" id="KW-1185">Reference proteome</keyword>
<keyword evidence="2 5" id="KW-0812">Transmembrane</keyword>
<name>A0ABD3NIS5_9STRA</name>
<evidence type="ECO:0008006" key="11">
    <source>
        <dbReference type="Google" id="ProtNLM"/>
    </source>
</evidence>
<dbReference type="AlphaFoldDB" id="A0ABD3NIS5"/>
<evidence type="ECO:0000256" key="5">
    <source>
        <dbReference type="SAM" id="Phobius"/>
    </source>
</evidence>
<dbReference type="Pfam" id="PF00085">
    <property type="entry name" value="Thioredoxin"/>
    <property type="match status" value="1"/>
</dbReference>
<evidence type="ECO:0000256" key="3">
    <source>
        <dbReference type="ARBA" id="ARBA00022989"/>
    </source>
</evidence>
<feature type="transmembrane region" description="Helical" evidence="5">
    <location>
        <begin position="492"/>
        <end position="513"/>
    </location>
</feature>
<evidence type="ECO:0000259" key="7">
    <source>
        <dbReference type="Pfam" id="PF07970"/>
    </source>
</evidence>
<keyword evidence="4 5" id="KW-0472">Membrane</keyword>
<dbReference type="Pfam" id="PF13850">
    <property type="entry name" value="ERGIC_N"/>
    <property type="match status" value="1"/>
</dbReference>
<feature type="domain" description="Endoplasmic reticulum vesicle transporter N-terminal" evidence="8">
    <location>
        <begin position="1"/>
        <end position="85"/>
    </location>
</feature>
<dbReference type="InterPro" id="IPR045888">
    <property type="entry name" value="Erv"/>
</dbReference>